<evidence type="ECO:0000256" key="2">
    <source>
        <dbReference type="ARBA" id="ARBA00023136"/>
    </source>
</evidence>
<dbReference type="Pfam" id="PF00691">
    <property type="entry name" value="OmpA"/>
    <property type="match status" value="1"/>
</dbReference>
<dbReference type="GO" id="GO:0009279">
    <property type="term" value="C:cell outer membrane"/>
    <property type="evidence" value="ECO:0007669"/>
    <property type="project" value="UniProtKB-SubCell"/>
</dbReference>
<dbReference type="InterPro" id="IPR039567">
    <property type="entry name" value="Gly-zipper"/>
</dbReference>
<gene>
    <name evidence="7" type="ORF">C5O19_18375</name>
</gene>
<dbReference type="Proteomes" id="UP000239590">
    <property type="component" value="Unassembled WGS sequence"/>
</dbReference>
<keyword evidence="8" id="KW-1185">Reference proteome</keyword>
<evidence type="ECO:0000313" key="8">
    <source>
        <dbReference type="Proteomes" id="UP000239590"/>
    </source>
</evidence>
<evidence type="ECO:0000256" key="5">
    <source>
        <dbReference type="SAM" id="SignalP"/>
    </source>
</evidence>
<name>A0A2S7IJ18_9BACT</name>
<evidence type="ECO:0000256" key="1">
    <source>
        <dbReference type="ARBA" id="ARBA00004442"/>
    </source>
</evidence>
<comment type="caution">
    <text evidence="7">The sequence shown here is derived from an EMBL/GenBank/DDBJ whole genome shotgun (WGS) entry which is preliminary data.</text>
</comment>
<proteinExistence type="predicted"/>
<dbReference type="InterPro" id="IPR006690">
    <property type="entry name" value="OMPA-like_CS"/>
</dbReference>
<dbReference type="InterPro" id="IPR050330">
    <property type="entry name" value="Bact_OuterMem_StrucFunc"/>
</dbReference>
<dbReference type="PROSITE" id="PS51257">
    <property type="entry name" value="PROKAR_LIPOPROTEIN"/>
    <property type="match status" value="1"/>
</dbReference>
<dbReference type="InterPro" id="IPR036737">
    <property type="entry name" value="OmpA-like_sf"/>
</dbReference>
<feature type="chain" id="PRO_5015473349" description="OmpA-like domain-containing protein" evidence="5">
    <location>
        <begin position="30"/>
        <end position="235"/>
    </location>
</feature>
<evidence type="ECO:0000256" key="3">
    <source>
        <dbReference type="ARBA" id="ARBA00023237"/>
    </source>
</evidence>
<dbReference type="PANTHER" id="PTHR30329:SF21">
    <property type="entry name" value="LIPOPROTEIN YIAD-RELATED"/>
    <property type="match status" value="1"/>
</dbReference>
<dbReference type="InterPro" id="IPR006665">
    <property type="entry name" value="OmpA-like"/>
</dbReference>
<dbReference type="Pfam" id="PF13488">
    <property type="entry name" value="Gly-zipper_Omp"/>
    <property type="match status" value="1"/>
</dbReference>
<feature type="domain" description="OmpA-like" evidence="6">
    <location>
        <begin position="107"/>
        <end position="225"/>
    </location>
</feature>
<dbReference type="PRINTS" id="PR01021">
    <property type="entry name" value="OMPADOMAIN"/>
</dbReference>
<reference evidence="8" key="1">
    <citation type="submission" date="2018-02" db="EMBL/GenBank/DDBJ databases">
        <title>Genome sequencing of Solimonas sp. HR-BB.</title>
        <authorList>
            <person name="Lee Y."/>
            <person name="Jeon C.O."/>
        </authorList>
    </citation>
    <scope>NUCLEOTIDE SEQUENCE [LARGE SCALE GENOMIC DNA]</scope>
    <source>
        <strain evidence="8">HR-U</strain>
    </source>
</reference>
<dbReference type="InterPro" id="IPR006664">
    <property type="entry name" value="OMP_bac"/>
</dbReference>
<keyword evidence="3" id="KW-0998">Cell outer membrane</keyword>
<dbReference type="OrthoDB" id="9782229at2"/>
<dbReference type="Gene3D" id="3.30.1330.60">
    <property type="entry name" value="OmpA-like domain"/>
    <property type="match status" value="1"/>
</dbReference>
<organism evidence="7 8">
    <name type="scientific">Siphonobacter curvatus</name>
    <dbReference type="NCBI Taxonomy" id="2094562"/>
    <lineage>
        <taxon>Bacteria</taxon>
        <taxon>Pseudomonadati</taxon>
        <taxon>Bacteroidota</taxon>
        <taxon>Cytophagia</taxon>
        <taxon>Cytophagales</taxon>
        <taxon>Cytophagaceae</taxon>
        <taxon>Siphonobacter</taxon>
    </lineage>
</organism>
<protein>
    <recommendedName>
        <fullName evidence="6">OmpA-like domain-containing protein</fullName>
    </recommendedName>
</protein>
<dbReference type="PROSITE" id="PS01068">
    <property type="entry name" value="OMPA_1"/>
    <property type="match status" value="1"/>
</dbReference>
<comment type="subcellular location">
    <subcellularLocation>
        <location evidence="1">Cell outer membrane</location>
    </subcellularLocation>
</comment>
<accession>A0A2S7IJ18</accession>
<dbReference type="SUPFAM" id="SSF103088">
    <property type="entry name" value="OmpA-like"/>
    <property type="match status" value="1"/>
</dbReference>
<dbReference type="AlphaFoldDB" id="A0A2S7IJ18"/>
<evidence type="ECO:0000313" key="7">
    <source>
        <dbReference type="EMBL" id="PQA56309.1"/>
    </source>
</evidence>
<dbReference type="CDD" id="cd07185">
    <property type="entry name" value="OmpA_C-like"/>
    <property type="match status" value="1"/>
</dbReference>
<feature type="signal peptide" evidence="5">
    <location>
        <begin position="1"/>
        <end position="29"/>
    </location>
</feature>
<keyword evidence="2 4" id="KW-0472">Membrane</keyword>
<dbReference type="PANTHER" id="PTHR30329">
    <property type="entry name" value="STATOR ELEMENT OF FLAGELLAR MOTOR COMPLEX"/>
    <property type="match status" value="1"/>
</dbReference>
<dbReference type="RefSeq" id="WP_104714843.1">
    <property type="nucleotide sequence ID" value="NZ_PTRA01000003.1"/>
</dbReference>
<sequence>MKRVIVKGMWMMVLVSTLSSSFFSCNRNAQEPKKSKFNKTQKGAAIGVGAGAVVGGVIGSASKNTAIGAILGATVGGAAGAIIGRKMDKQAKQIEKDMGEAAKVERVGEGIRVTMDGQLLFAYNSTEISPQTRENLAKLAETLKKNPDTNLLIEGHADNRGTAEYNQDLSERRAAAVSSFLRQEGVGASRMTIKGYGFNQPVASNDTEDGRRLNRRVEIAISANEQMKQDAQKGQ</sequence>
<keyword evidence="5" id="KW-0732">Signal</keyword>
<dbReference type="PROSITE" id="PS51123">
    <property type="entry name" value="OMPA_2"/>
    <property type="match status" value="1"/>
</dbReference>
<dbReference type="EMBL" id="PTRA01000003">
    <property type="protein sequence ID" value="PQA56309.1"/>
    <property type="molecule type" value="Genomic_DNA"/>
</dbReference>
<evidence type="ECO:0000256" key="4">
    <source>
        <dbReference type="PROSITE-ProRule" id="PRU00473"/>
    </source>
</evidence>
<evidence type="ECO:0000259" key="6">
    <source>
        <dbReference type="PROSITE" id="PS51123"/>
    </source>
</evidence>